<dbReference type="AlphaFoldDB" id="A0A834L8J0"/>
<evidence type="ECO:0000256" key="5">
    <source>
        <dbReference type="ARBA" id="ARBA00023242"/>
    </source>
</evidence>
<dbReference type="GO" id="GO:0003677">
    <property type="term" value="F:DNA binding"/>
    <property type="evidence" value="ECO:0007669"/>
    <property type="project" value="UniProtKB-KW"/>
</dbReference>
<evidence type="ECO:0000256" key="3">
    <source>
        <dbReference type="ARBA" id="ARBA00023125"/>
    </source>
</evidence>
<feature type="domain" description="BHLH" evidence="7">
    <location>
        <begin position="206"/>
        <end position="255"/>
    </location>
</feature>
<dbReference type="SUPFAM" id="SSF47459">
    <property type="entry name" value="HLH, helix-loop-helix DNA-binding domain"/>
    <property type="match status" value="1"/>
</dbReference>
<feature type="region of interest" description="Disordered" evidence="6">
    <location>
        <begin position="113"/>
        <end position="168"/>
    </location>
</feature>
<evidence type="ECO:0000256" key="6">
    <source>
        <dbReference type="SAM" id="MobiDB-lite"/>
    </source>
</evidence>
<evidence type="ECO:0000256" key="4">
    <source>
        <dbReference type="ARBA" id="ARBA00023163"/>
    </source>
</evidence>
<dbReference type="InterPro" id="IPR045843">
    <property type="entry name" value="IND-like"/>
</dbReference>
<keyword evidence="9" id="KW-1185">Reference proteome</keyword>
<dbReference type="Gene3D" id="4.10.280.10">
    <property type="entry name" value="Helix-loop-helix DNA-binding domain"/>
    <property type="match status" value="1"/>
</dbReference>
<dbReference type="PANTHER" id="PTHR45914:SF12">
    <property type="entry name" value="TRANSCRIPTION FACTOR BHLH87"/>
    <property type="match status" value="1"/>
</dbReference>
<evidence type="ECO:0000256" key="1">
    <source>
        <dbReference type="ARBA" id="ARBA00004123"/>
    </source>
</evidence>
<organism evidence="8 9">
    <name type="scientific">Rhododendron simsii</name>
    <name type="common">Sims's rhododendron</name>
    <dbReference type="NCBI Taxonomy" id="118357"/>
    <lineage>
        <taxon>Eukaryota</taxon>
        <taxon>Viridiplantae</taxon>
        <taxon>Streptophyta</taxon>
        <taxon>Embryophyta</taxon>
        <taxon>Tracheophyta</taxon>
        <taxon>Spermatophyta</taxon>
        <taxon>Magnoliopsida</taxon>
        <taxon>eudicotyledons</taxon>
        <taxon>Gunneridae</taxon>
        <taxon>Pentapetalae</taxon>
        <taxon>asterids</taxon>
        <taxon>Ericales</taxon>
        <taxon>Ericaceae</taxon>
        <taxon>Ericoideae</taxon>
        <taxon>Rhodoreae</taxon>
        <taxon>Rhododendron</taxon>
    </lineage>
</organism>
<dbReference type="SMART" id="SM00353">
    <property type="entry name" value="HLH"/>
    <property type="match status" value="1"/>
</dbReference>
<comment type="subcellular location">
    <subcellularLocation>
        <location evidence="1">Nucleus</location>
    </subcellularLocation>
</comment>
<evidence type="ECO:0000259" key="7">
    <source>
        <dbReference type="PROSITE" id="PS50888"/>
    </source>
</evidence>
<dbReference type="Pfam" id="PF00010">
    <property type="entry name" value="HLH"/>
    <property type="match status" value="1"/>
</dbReference>
<gene>
    <name evidence="8" type="ORF">RHSIM_Rhsim12G0204200</name>
</gene>
<comment type="caution">
    <text evidence="8">The sequence shown here is derived from an EMBL/GenBank/DDBJ whole genome shotgun (WGS) entry which is preliminary data.</text>
</comment>
<dbReference type="GO" id="GO:0005634">
    <property type="term" value="C:nucleus"/>
    <property type="evidence" value="ECO:0007669"/>
    <property type="project" value="UniProtKB-SubCell"/>
</dbReference>
<name>A0A834L8J0_RHOSS</name>
<keyword evidence="4" id="KW-0804">Transcription</keyword>
<proteinExistence type="predicted"/>
<protein>
    <recommendedName>
        <fullName evidence="7">BHLH domain-containing protein</fullName>
    </recommendedName>
</protein>
<evidence type="ECO:0000313" key="9">
    <source>
        <dbReference type="Proteomes" id="UP000626092"/>
    </source>
</evidence>
<evidence type="ECO:0000313" key="8">
    <source>
        <dbReference type="EMBL" id="KAF7123096.1"/>
    </source>
</evidence>
<feature type="compositionally biased region" description="Polar residues" evidence="6">
    <location>
        <begin position="117"/>
        <end position="137"/>
    </location>
</feature>
<dbReference type="InterPro" id="IPR036638">
    <property type="entry name" value="HLH_DNA-bd_sf"/>
</dbReference>
<reference evidence="8" key="1">
    <citation type="submission" date="2019-11" db="EMBL/GenBank/DDBJ databases">
        <authorList>
            <person name="Liu Y."/>
            <person name="Hou J."/>
            <person name="Li T.-Q."/>
            <person name="Guan C.-H."/>
            <person name="Wu X."/>
            <person name="Wu H.-Z."/>
            <person name="Ling F."/>
            <person name="Zhang R."/>
            <person name="Shi X.-G."/>
            <person name="Ren J.-P."/>
            <person name="Chen E.-F."/>
            <person name="Sun J.-M."/>
        </authorList>
    </citation>
    <scope>NUCLEOTIDE SEQUENCE</scope>
    <source>
        <strain evidence="8">Adult_tree_wgs_1</strain>
        <tissue evidence="8">Leaves</tissue>
    </source>
</reference>
<keyword evidence="3" id="KW-0238">DNA-binding</keyword>
<sequence length="304" mass="33663">MMPDSNCYVQGGNNKMCFPEEIFPSIHDHLREVQPSSLANSNSEKESSKMVPQKLTPVILDSTTGAPMVFSECQDLWSTFGSISAVSSSDSVISKELDNKPKPMKRRFDQIQPKFGANSSLDSSTSEGGFQLISTENPPKRTKKTHPSLSTISFHHPSSSASSVQQPDSEAIATMKEMIYRAAAFRPVNMGVEEVAEKPKRKNVKISSDPQTIAARQRRERISERIRVLQRLVPGGSKMDTASMLDEAANYLKFLRSQVEALETLGGHHKLGLVNFSTPNLPLIPMQTLFPLQTTPRAIRHPNI</sequence>
<keyword evidence="5" id="KW-0539">Nucleus</keyword>
<keyword evidence="2" id="KW-0805">Transcription regulation</keyword>
<dbReference type="InterPro" id="IPR011598">
    <property type="entry name" value="bHLH_dom"/>
</dbReference>
<feature type="compositionally biased region" description="Low complexity" evidence="6">
    <location>
        <begin position="148"/>
        <end position="168"/>
    </location>
</feature>
<accession>A0A834L8J0</accession>
<dbReference type="GO" id="GO:0046983">
    <property type="term" value="F:protein dimerization activity"/>
    <property type="evidence" value="ECO:0007669"/>
    <property type="project" value="InterPro"/>
</dbReference>
<dbReference type="EMBL" id="WJXA01000012">
    <property type="protein sequence ID" value="KAF7123096.1"/>
    <property type="molecule type" value="Genomic_DNA"/>
</dbReference>
<dbReference type="PANTHER" id="PTHR45914">
    <property type="entry name" value="TRANSCRIPTION FACTOR HEC3-RELATED"/>
    <property type="match status" value="1"/>
</dbReference>
<dbReference type="PROSITE" id="PS50888">
    <property type="entry name" value="BHLH"/>
    <property type="match status" value="1"/>
</dbReference>
<dbReference type="OrthoDB" id="2017571at2759"/>
<evidence type="ECO:0000256" key="2">
    <source>
        <dbReference type="ARBA" id="ARBA00023015"/>
    </source>
</evidence>
<dbReference type="Proteomes" id="UP000626092">
    <property type="component" value="Unassembled WGS sequence"/>
</dbReference>
<dbReference type="GO" id="GO:0003700">
    <property type="term" value="F:DNA-binding transcription factor activity"/>
    <property type="evidence" value="ECO:0007669"/>
    <property type="project" value="InterPro"/>
</dbReference>